<evidence type="ECO:0000256" key="6">
    <source>
        <dbReference type="ARBA" id="ARBA00023136"/>
    </source>
</evidence>
<proteinExistence type="predicted"/>
<feature type="transmembrane region" description="Helical" evidence="7">
    <location>
        <begin position="12"/>
        <end position="34"/>
    </location>
</feature>
<comment type="subcellular location">
    <subcellularLocation>
        <location evidence="1">Membrane</location>
        <topology evidence="1">Single-pass membrane protein</topology>
    </subcellularLocation>
</comment>
<dbReference type="AlphaFoldDB" id="V7BM50"/>
<dbReference type="InterPro" id="IPR044845">
    <property type="entry name" value="HPAT/SRGT1-like"/>
</dbReference>
<evidence type="ECO:0000256" key="5">
    <source>
        <dbReference type="ARBA" id="ARBA00022989"/>
    </source>
</evidence>
<keyword evidence="4 7" id="KW-0812">Transmembrane</keyword>
<evidence type="ECO:0000256" key="3">
    <source>
        <dbReference type="ARBA" id="ARBA00022679"/>
    </source>
</evidence>
<dbReference type="eggNOG" id="ENOG502QQNK">
    <property type="taxonomic scope" value="Eukaryota"/>
</dbReference>
<dbReference type="Proteomes" id="UP000000226">
    <property type="component" value="Chromosome 6"/>
</dbReference>
<accession>V7BM50</accession>
<sequence length="365" mass="41901">MIVRKNKASAKSLLVLLVMVLAFFFVIYNLVFMIKHRKGGSWVADELGFLDPVIRMPGKMMILANSRSKFHVVVTATDASYSQWQCRIMYYWYKKVKDMPGSDMGKFTRIVHSGRPDQLMDEIPTFVVDPLPAGLDRGYVVMNRPWAFVQWLEKANVEEEYILMAEPDHIFVKPLPNLANGNQPAGYPFFYIRPDKHEKIIRKFYPEAITDIDPIGNSPVIIQKSLLEEIAPTWVNVSLQMKDDQETDETFGWVLEMYAYAVASALHGVRHILHDNFMLQPPWDLDVGNKFIIHYTYACDYNLKGELTYGKIGEWHFNKRSYLSGPPPKNLSLPPPGVPESVVQLIKMVNEATANIPKWDSLNRS</sequence>
<keyword evidence="5 7" id="KW-1133">Transmembrane helix</keyword>
<dbReference type="PANTHER" id="PTHR31485">
    <property type="entry name" value="PEPTIDYL SERINE ALPHA-GALACTOSYLTRANSFERASE"/>
    <property type="match status" value="1"/>
</dbReference>
<evidence type="ECO:0000256" key="2">
    <source>
        <dbReference type="ARBA" id="ARBA00022676"/>
    </source>
</evidence>
<dbReference type="EMBL" id="CM002293">
    <property type="protein sequence ID" value="ESW18113.1"/>
    <property type="molecule type" value="Genomic_DNA"/>
</dbReference>
<dbReference type="GO" id="GO:0016757">
    <property type="term" value="F:glycosyltransferase activity"/>
    <property type="evidence" value="ECO:0007669"/>
    <property type="project" value="UniProtKB-KW"/>
</dbReference>
<evidence type="ECO:0000313" key="9">
    <source>
        <dbReference type="EMBL" id="ESW18113.1"/>
    </source>
</evidence>
<evidence type="ECO:0000313" key="10">
    <source>
        <dbReference type="Proteomes" id="UP000000226"/>
    </source>
</evidence>
<evidence type="ECO:0000256" key="7">
    <source>
        <dbReference type="SAM" id="Phobius"/>
    </source>
</evidence>
<dbReference type="PhylomeDB" id="V7BM50"/>
<dbReference type="OrthoDB" id="10259977at2759"/>
<keyword evidence="2" id="KW-0328">Glycosyltransferase</keyword>
<dbReference type="GO" id="GO:0016020">
    <property type="term" value="C:membrane"/>
    <property type="evidence" value="ECO:0007669"/>
    <property type="project" value="UniProtKB-SubCell"/>
</dbReference>
<dbReference type="PANTHER" id="PTHR31485:SF4">
    <property type="entry name" value="HYDROXYPROLINE O-ARABINOSYLTRANSFERASE RDN1"/>
    <property type="match status" value="1"/>
</dbReference>
<reference evidence="10" key="1">
    <citation type="journal article" date="2014" name="Nat. Genet.">
        <title>A reference genome for common bean and genome-wide analysis of dual domestications.</title>
        <authorList>
            <person name="Schmutz J."/>
            <person name="McClean P.E."/>
            <person name="Mamidi S."/>
            <person name="Wu G.A."/>
            <person name="Cannon S.B."/>
            <person name="Grimwood J."/>
            <person name="Jenkins J."/>
            <person name="Shu S."/>
            <person name="Song Q."/>
            <person name="Chavarro C."/>
            <person name="Torres-Torres M."/>
            <person name="Geffroy V."/>
            <person name="Moghaddam S.M."/>
            <person name="Gao D."/>
            <person name="Abernathy B."/>
            <person name="Barry K."/>
            <person name="Blair M."/>
            <person name="Brick M.A."/>
            <person name="Chovatia M."/>
            <person name="Gepts P."/>
            <person name="Goodstein D.M."/>
            <person name="Gonzales M."/>
            <person name="Hellsten U."/>
            <person name="Hyten D.L."/>
            <person name="Jia G."/>
            <person name="Kelly J.D."/>
            <person name="Kudrna D."/>
            <person name="Lee R."/>
            <person name="Richard M.M."/>
            <person name="Miklas P.N."/>
            <person name="Osorno J.M."/>
            <person name="Rodrigues J."/>
            <person name="Thareau V."/>
            <person name="Urrea C.A."/>
            <person name="Wang M."/>
            <person name="Yu Y."/>
            <person name="Zhang M."/>
            <person name="Wing R.A."/>
            <person name="Cregan P.B."/>
            <person name="Rokhsar D.S."/>
            <person name="Jackson S.A."/>
        </authorList>
    </citation>
    <scope>NUCLEOTIDE SEQUENCE [LARGE SCALE GENOMIC DNA]</scope>
    <source>
        <strain evidence="10">cv. G19833</strain>
    </source>
</reference>
<organism evidence="9 10">
    <name type="scientific">Phaseolus vulgaris</name>
    <name type="common">Kidney bean</name>
    <name type="synonym">French bean</name>
    <dbReference type="NCBI Taxonomy" id="3885"/>
    <lineage>
        <taxon>Eukaryota</taxon>
        <taxon>Viridiplantae</taxon>
        <taxon>Streptophyta</taxon>
        <taxon>Embryophyta</taxon>
        <taxon>Tracheophyta</taxon>
        <taxon>Spermatophyta</taxon>
        <taxon>Magnoliopsida</taxon>
        <taxon>eudicotyledons</taxon>
        <taxon>Gunneridae</taxon>
        <taxon>Pentapetalae</taxon>
        <taxon>rosids</taxon>
        <taxon>fabids</taxon>
        <taxon>Fabales</taxon>
        <taxon>Fabaceae</taxon>
        <taxon>Papilionoideae</taxon>
        <taxon>50 kb inversion clade</taxon>
        <taxon>NPAAA clade</taxon>
        <taxon>indigoferoid/millettioid clade</taxon>
        <taxon>Phaseoleae</taxon>
        <taxon>Phaseolus</taxon>
    </lineage>
</organism>
<feature type="domain" description="Hydroxyproline O-arabinosyltransferase-like" evidence="8">
    <location>
        <begin position="70"/>
        <end position="360"/>
    </location>
</feature>
<evidence type="ECO:0000256" key="4">
    <source>
        <dbReference type="ARBA" id="ARBA00022692"/>
    </source>
</evidence>
<dbReference type="STRING" id="3885.V7BM50"/>
<dbReference type="Gramene" id="ESW18113">
    <property type="protein sequence ID" value="ESW18113"/>
    <property type="gene ID" value="PHAVU_006G014000g"/>
</dbReference>
<dbReference type="Pfam" id="PF23452">
    <property type="entry name" value="HPAT"/>
    <property type="match status" value="1"/>
</dbReference>
<evidence type="ECO:0000259" key="8">
    <source>
        <dbReference type="Pfam" id="PF23452"/>
    </source>
</evidence>
<keyword evidence="3" id="KW-0808">Transferase</keyword>
<protein>
    <recommendedName>
        <fullName evidence="8">Hydroxyproline O-arabinosyltransferase-like domain-containing protein</fullName>
    </recommendedName>
</protein>
<name>V7BM50_PHAVU</name>
<dbReference type="InterPro" id="IPR056508">
    <property type="entry name" value="HPAT-like"/>
</dbReference>
<dbReference type="OMA" id="EMPGSEM"/>
<keyword evidence="6 7" id="KW-0472">Membrane</keyword>
<evidence type="ECO:0000256" key="1">
    <source>
        <dbReference type="ARBA" id="ARBA00004167"/>
    </source>
</evidence>
<keyword evidence="10" id="KW-1185">Reference proteome</keyword>
<gene>
    <name evidence="9" type="ORF">PHAVU_006G014000g</name>
</gene>